<evidence type="ECO:0000313" key="2">
    <source>
        <dbReference type="Proteomes" id="UP000236290"/>
    </source>
</evidence>
<accession>A0A2K0UNY1</accession>
<evidence type="ECO:0000313" key="1">
    <source>
        <dbReference type="EMBL" id="PNP59493.1"/>
    </source>
</evidence>
<protein>
    <submittedName>
        <fullName evidence="1">Uncharacterized protein</fullName>
    </submittedName>
</protein>
<dbReference type="AlphaFoldDB" id="A0A2K0UNY1"/>
<organism evidence="1 2">
    <name type="scientific">Trichoderma harzianum</name>
    <name type="common">Hypocrea lixii</name>
    <dbReference type="NCBI Taxonomy" id="5544"/>
    <lineage>
        <taxon>Eukaryota</taxon>
        <taxon>Fungi</taxon>
        <taxon>Dikarya</taxon>
        <taxon>Ascomycota</taxon>
        <taxon>Pezizomycotina</taxon>
        <taxon>Sordariomycetes</taxon>
        <taxon>Hypocreomycetidae</taxon>
        <taxon>Hypocreales</taxon>
        <taxon>Hypocreaceae</taxon>
        <taxon>Trichoderma</taxon>
    </lineage>
</organism>
<dbReference type="EMBL" id="MTYI01000007">
    <property type="protein sequence ID" value="PNP59493.1"/>
    <property type="molecule type" value="Genomic_DNA"/>
</dbReference>
<comment type="caution">
    <text evidence="1">The sequence shown here is derived from an EMBL/GenBank/DDBJ whole genome shotgun (WGS) entry which is preliminary data.</text>
</comment>
<sequence>MRPAATKYLSRRRSSSIPPAAAGLASISLIRDEIVPPSNLAFFTEPTNTAHSAARTQTPQKNNGWAKAASKFAQLALVRHRPRGYPIQ</sequence>
<name>A0A2K0UNY1_TRIHA</name>
<reference evidence="1 2" key="1">
    <citation type="submission" date="2017-02" db="EMBL/GenBank/DDBJ databases">
        <title>Genomes of Trichoderma spp. with biocontrol activity.</title>
        <authorList>
            <person name="Gardiner D."/>
            <person name="Kazan K."/>
            <person name="Vos C."/>
            <person name="Harvey P."/>
        </authorList>
    </citation>
    <scope>NUCLEOTIDE SEQUENCE [LARGE SCALE GENOMIC DNA]</scope>
    <source>
        <strain evidence="1 2">Tr1</strain>
    </source>
</reference>
<proteinExistence type="predicted"/>
<dbReference type="Proteomes" id="UP000236290">
    <property type="component" value="Unassembled WGS sequence"/>
</dbReference>
<gene>
    <name evidence="1" type="ORF">THARTR1_00983</name>
</gene>